<sequence length="203" mass="23341">MRGVLECPYCKRKLSGSFSRGSTKRYPYYHCHGRCKTRINATLLNDCYQHELQRLILSDKVSDLFGLILEDWNTNTHKTVHVQHRNLAVRKLNEQESIMSQARKLFVVGALKPDNYSNLKREFEANAKCLRRELMDINRKLESIGRQSQIGSKSFLNIFLGFSSLDLSDKKHLVNLIPPLKVDFKTGNMTLGLNSVLSKILLT</sequence>
<dbReference type="KEGG" id="smiz:4412673_01168"/>
<dbReference type="EMBL" id="LT906468">
    <property type="protein sequence ID" value="SNV45975.1"/>
    <property type="molecule type" value="Genomic_DNA"/>
</dbReference>
<feature type="coiled-coil region" evidence="1">
    <location>
        <begin position="120"/>
        <end position="147"/>
    </location>
</feature>
<evidence type="ECO:0000313" key="3">
    <source>
        <dbReference type="Proteomes" id="UP000215355"/>
    </source>
</evidence>
<accession>A0AAJ5BZS5</accession>
<dbReference type="Proteomes" id="UP000215355">
    <property type="component" value="Chromosome 1"/>
</dbReference>
<evidence type="ECO:0000256" key="1">
    <source>
        <dbReference type="SAM" id="Coils"/>
    </source>
</evidence>
<keyword evidence="1" id="KW-0175">Coiled coil</keyword>
<protein>
    <recommendedName>
        <fullName evidence="4">Recombinase zinc beta ribbon domain-containing protein</fullName>
    </recommendedName>
</protein>
<gene>
    <name evidence="2" type="ORF">SAMEA4412673_01168</name>
</gene>
<evidence type="ECO:0008006" key="4">
    <source>
        <dbReference type="Google" id="ProtNLM"/>
    </source>
</evidence>
<proteinExistence type="predicted"/>
<reference evidence="2 3" key="1">
    <citation type="submission" date="2017-06" db="EMBL/GenBank/DDBJ databases">
        <authorList>
            <consortium name="Pathogen Informatics"/>
        </authorList>
    </citation>
    <scope>NUCLEOTIDE SEQUENCE [LARGE SCALE GENOMIC DNA]</scope>
    <source>
        <strain evidence="2 3">NCTC12149</strain>
    </source>
</reference>
<name>A0AAJ5BZS5_9SPHI</name>
<organism evidence="2 3">
    <name type="scientific">Sphingobacterium mizutaii</name>
    <dbReference type="NCBI Taxonomy" id="1010"/>
    <lineage>
        <taxon>Bacteria</taxon>
        <taxon>Pseudomonadati</taxon>
        <taxon>Bacteroidota</taxon>
        <taxon>Sphingobacteriia</taxon>
        <taxon>Sphingobacteriales</taxon>
        <taxon>Sphingobacteriaceae</taxon>
        <taxon>Sphingobacterium</taxon>
    </lineage>
</organism>
<dbReference type="AlphaFoldDB" id="A0AAJ5BZS5"/>
<evidence type="ECO:0000313" key="2">
    <source>
        <dbReference type="EMBL" id="SNV45975.1"/>
    </source>
</evidence>